<keyword evidence="1" id="KW-0472">Membrane</keyword>
<comment type="caution">
    <text evidence="2">The sequence shown here is derived from an EMBL/GenBank/DDBJ whole genome shotgun (WGS) entry which is preliminary data.</text>
</comment>
<organism evidence="2 3">
    <name type="scientific">Tenacibaculum vairaonense</name>
    <dbReference type="NCBI Taxonomy" id="3137860"/>
    <lineage>
        <taxon>Bacteria</taxon>
        <taxon>Pseudomonadati</taxon>
        <taxon>Bacteroidota</taxon>
        <taxon>Flavobacteriia</taxon>
        <taxon>Flavobacteriales</taxon>
        <taxon>Flavobacteriaceae</taxon>
        <taxon>Tenacibaculum</taxon>
    </lineage>
</organism>
<gene>
    <name evidence="2" type="ORF">T190115A13A_180022</name>
</gene>
<keyword evidence="3" id="KW-1185">Reference proteome</keyword>
<evidence type="ECO:0000313" key="2">
    <source>
        <dbReference type="EMBL" id="CAL2105693.1"/>
    </source>
</evidence>
<evidence type="ECO:0000313" key="3">
    <source>
        <dbReference type="Proteomes" id="UP001497602"/>
    </source>
</evidence>
<protein>
    <recommendedName>
        <fullName evidence="4">Uracil phosphoribosyltransferase</fullName>
    </recommendedName>
</protein>
<dbReference type="Proteomes" id="UP001497602">
    <property type="component" value="Unassembled WGS sequence"/>
</dbReference>
<feature type="transmembrane region" description="Helical" evidence="1">
    <location>
        <begin position="40"/>
        <end position="57"/>
    </location>
</feature>
<accession>A0ABP1F5I7</accession>
<keyword evidence="1" id="KW-0812">Transmembrane</keyword>
<evidence type="ECO:0008006" key="4">
    <source>
        <dbReference type="Google" id="ProtNLM"/>
    </source>
</evidence>
<dbReference type="EMBL" id="CAXJRC010000009">
    <property type="protein sequence ID" value="CAL2105693.1"/>
    <property type="molecule type" value="Genomic_DNA"/>
</dbReference>
<evidence type="ECO:0000256" key="1">
    <source>
        <dbReference type="SAM" id="Phobius"/>
    </source>
</evidence>
<dbReference type="Pfam" id="PF19868">
    <property type="entry name" value="DUF6341"/>
    <property type="match status" value="1"/>
</dbReference>
<sequence>MLGLNIFRLIGDLFELLLTPFEWIRRTVAKSDGGWWSSNLINWIFLLVLIVLLGYWMSQSLKFKREGTEDRA</sequence>
<reference evidence="2 3" key="1">
    <citation type="submission" date="2024-05" db="EMBL/GenBank/DDBJ databases">
        <authorList>
            <person name="Duchaud E."/>
        </authorList>
    </citation>
    <scope>NUCLEOTIDE SEQUENCE [LARGE SCALE GENOMIC DNA]</scope>
    <source>
        <strain evidence="2">Ena-SAMPLE-TAB-13-05-2024-13:56:06:370-140305</strain>
    </source>
</reference>
<proteinExistence type="predicted"/>
<dbReference type="InterPro" id="IPR045922">
    <property type="entry name" value="DUF6341"/>
</dbReference>
<keyword evidence="1" id="KW-1133">Transmembrane helix</keyword>
<name>A0ABP1F5I7_9FLAO</name>
<dbReference type="RefSeq" id="WP_348703348.1">
    <property type="nucleotide sequence ID" value="NZ_CAXIYA010000011.1"/>
</dbReference>